<proteinExistence type="predicted"/>
<dbReference type="EMBL" id="JAUSUD010000001">
    <property type="protein sequence ID" value="MDQ0229093.1"/>
    <property type="molecule type" value="Genomic_DNA"/>
</dbReference>
<reference evidence="1 2" key="1">
    <citation type="submission" date="2023-07" db="EMBL/GenBank/DDBJ databases">
        <title>Genomic Encyclopedia of Type Strains, Phase IV (KMG-IV): sequencing the most valuable type-strain genomes for metagenomic binning, comparative biology and taxonomic classification.</title>
        <authorList>
            <person name="Goeker M."/>
        </authorList>
    </citation>
    <scope>NUCLEOTIDE SEQUENCE [LARGE SCALE GENOMIC DNA]</scope>
    <source>
        <strain evidence="1 2">DSM 29005</strain>
    </source>
</reference>
<keyword evidence="2" id="KW-1185">Reference proteome</keyword>
<organism evidence="1 2">
    <name type="scientific">Metabacillus malikii</name>
    <dbReference type="NCBI Taxonomy" id="1504265"/>
    <lineage>
        <taxon>Bacteria</taxon>
        <taxon>Bacillati</taxon>
        <taxon>Bacillota</taxon>
        <taxon>Bacilli</taxon>
        <taxon>Bacillales</taxon>
        <taxon>Bacillaceae</taxon>
        <taxon>Metabacillus</taxon>
    </lineage>
</organism>
<name>A0ABT9ZA12_9BACI</name>
<protein>
    <submittedName>
        <fullName evidence="1">Uncharacterized protein</fullName>
    </submittedName>
</protein>
<accession>A0ABT9ZA12</accession>
<comment type="caution">
    <text evidence="1">The sequence shown here is derived from an EMBL/GenBank/DDBJ whole genome shotgun (WGS) entry which is preliminary data.</text>
</comment>
<sequence>MSYNVHSMCIFINLPQEFILFNDKNRILFVYPLSIQINICPSSVNTYPKLLHNTQLKKTKKVEFLAKEPTFFSYKINPLYLQLFFFYEDNRYREQV</sequence>
<dbReference type="Proteomes" id="UP001234495">
    <property type="component" value="Unassembled WGS sequence"/>
</dbReference>
<evidence type="ECO:0000313" key="2">
    <source>
        <dbReference type="Proteomes" id="UP001234495"/>
    </source>
</evidence>
<evidence type="ECO:0000313" key="1">
    <source>
        <dbReference type="EMBL" id="MDQ0229093.1"/>
    </source>
</evidence>
<gene>
    <name evidence="1" type="ORF">J2S19_000343</name>
</gene>